<dbReference type="PANTHER" id="PTHR13049:SF2">
    <property type="entry name" value="COILED-COIL DOMAIN-CONTAINING PROTEIN 25"/>
    <property type="match status" value="1"/>
</dbReference>
<dbReference type="InterPro" id="IPR008532">
    <property type="entry name" value="NFACT_RNA-bd"/>
</dbReference>
<dbReference type="AlphaFoldDB" id="I2GZY9"/>
<feature type="compositionally biased region" description="Basic residues" evidence="2">
    <location>
        <begin position="183"/>
        <end position="193"/>
    </location>
</feature>
<organism evidence="4 5">
    <name type="scientific">Henningerozyma blattae (strain ATCC 34711 / CBS 6284 / DSM 70876 / NBRC 10599 / NRRL Y-10934 / UCD 77-7)</name>
    <name type="common">Yeast</name>
    <name type="synonym">Tetrapisispora blattae</name>
    <dbReference type="NCBI Taxonomy" id="1071380"/>
    <lineage>
        <taxon>Eukaryota</taxon>
        <taxon>Fungi</taxon>
        <taxon>Dikarya</taxon>
        <taxon>Ascomycota</taxon>
        <taxon>Saccharomycotina</taxon>
        <taxon>Saccharomycetes</taxon>
        <taxon>Saccharomycetales</taxon>
        <taxon>Saccharomycetaceae</taxon>
        <taxon>Henningerozyma</taxon>
    </lineage>
</organism>
<dbReference type="Proteomes" id="UP000002866">
    <property type="component" value="Chromosome 2"/>
</dbReference>
<dbReference type="OMA" id="YHDEKAV"/>
<dbReference type="OrthoDB" id="200398at2759"/>
<dbReference type="KEGG" id="tbl:TBLA_0B08755"/>
<evidence type="ECO:0000313" key="5">
    <source>
        <dbReference type="Proteomes" id="UP000002866"/>
    </source>
</evidence>
<evidence type="ECO:0000256" key="2">
    <source>
        <dbReference type="SAM" id="MobiDB-lite"/>
    </source>
</evidence>
<dbReference type="HOGENOM" id="CLU_076656_1_0_1"/>
<dbReference type="PANTHER" id="PTHR13049">
    <property type="entry name" value="DUF814-RELATED"/>
    <property type="match status" value="1"/>
</dbReference>
<dbReference type="eggNOG" id="KOG3272">
    <property type="taxonomic scope" value="Eukaryota"/>
</dbReference>
<comment type="similarity">
    <text evidence="1">Belongs to the CCDC25 family.</text>
</comment>
<sequence>MVYFFTSQPDPSIEPHYIITGKDKFENDLLIKYSFKDLSYIWFHADNYSSGHIYLRLLPNEKSINDVPQEILLDCLQICKSSSIQGNKLPTCNIIITPWTNLRKSGYMKPGEVSFKSTRFLTKKQCFQRDNKLLNRLEKTRIELCNDVEIMLHTAKKEKNTEYIQNYILQNKDQLIEEERQRKRDKKSKKKNQKLADDFQSIDNEDGLL</sequence>
<keyword evidence="5" id="KW-1185">Reference proteome</keyword>
<feature type="domain" description="NFACT RNA-binding" evidence="3">
    <location>
        <begin position="1"/>
        <end position="116"/>
    </location>
</feature>
<dbReference type="RefSeq" id="XP_004179210.1">
    <property type="nucleotide sequence ID" value="XM_004179162.1"/>
</dbReference>
<accession>I2GZY9</accession>
<evidence type="ECO:0000313" key="4">
    <source>
        <dbReference type="EMBL" id="CCH59691.1"/>
    </source>
</evidence>
<reference evidence="4 5" key="1">
    <citation type="journal article" date="2011" name="Proc. Natl. Acad. Sci. U.S.A.">
        <title>Evolutionary erosion of yeast sex chromosomes by mating-type switching accidents.</title>
        <authorList>
            <person name="Gordon J.L."/>
            <person name="Armisen D."/>
            <person name="Proux-Wera E."/>
            <person name="Oheigeartaigh S.S."/>
            <person name="Byrne K.P."/>
            <person name="Wolfe K.H."/>
        </authorList>
    </citation>
    <scope>NUCLEOTIDE SEQUENCE [LARGE SCALE GENOMIC DNA]</scope>
    <source>
        <strain evidence="5">ATCC 34711 / CBS 6284 / DSM 70876 / NBRC 10599 / NRRL Y-10934 / UCD 77-7</strain>
    </source>
</reference>
<protein>
    <recommendedName>
        <fullName evidence="3">NFACT RNA-binding domain-containing protein</fullName>
    </recommendedName>
</protein>
<dbReference type="EMBL" id="HE806317">
    <property type="protein sequence ID" value="CCH59691.1"/>
    <property type="molecule type" value="Genomic_DNA"/>
</dbReference>
<dbReference type="InParanoid" id="I2GZY9"/>
<evidence type="ECO:0000259" key="3">
    <source>
        <dbReference type="Pfam" id="PF05670"/>
    </source>
</evidence>
<dbReference type="STRING" id="1071380.I2GZY9"/>
<name>I2GZY9_HENB6</name>
<proteinExistence type="inferred from homology"/>
<evidence type="ECO:0000256" key="1">
    <source>
        <dbReference type="ARBA" id="ARBA00008998"/>
    </source>
</evidence>
<dbReference type="FunCoup" id="I2GZY9">
    <property type="interactions" value="573"/>
</dbReference>
<dbReference type="InterPro" id="IPR039730">
    <property type="entry name" value="Jlp2/Ccd25"/>
</dbReference>
<dbReference type="Pfam" id="PF05670">
    <property type="entry name" value="NFACT-R_1"/>
    <property type="match status" value="1"/>
</dbReference>
<dbReference type="GeneID" id="14493936"/>
<feature type="region of interest" description="Disordered" evidence="2">
    <location>
        <begin position="179"/>
        <end position="209"/>
    </location>
</feature>
<gene>
    <name evidence="4" type="primary">TBLA0B08755</name>
    <name evidence="4" type="ORF">TBLA_0B08755</name>
</gene>